<gene>
    <name evidence="1" type="ORF">LPB04_11195</name>
</gene>
<evidence type="ECO:0000313" key="1">
    <source>
        <dbReference type="EMBL" id="QOL51758.1"/>
    </source>
</evidence>
<dbReference type="SUPFAM" id="SSF48613">
    <property type="entry name" value="Heme oxygenase-like"/>
    <property type="match status" value="1"/>
</dbReference>
<name>A0A7L9U9T8_9BURK</name>
<dbReference type="Proteomes" id="UP000593875">
    <property type="component" value="Chromosome"/>
</dbReference>
<dbReference type="GO" id="GO:0004392">
    <property type="term" value="F:heme oxygenase (decyclizing) activity"/>
    <property type="evidence" value="ECO:0007669"/>
    <property type="project" value="InterPro"/>
</dbReference>
<dbReference type="RefSeq" id="WP_193688731.1">
    <property type="nucleotide sequence ID" value="NZ_CP062941.1"/>
</dbReference>
<dbReference type="Gene3D" id="1.20.910.10">
    <property type="entry name" value="Heme oxygenase-like"/>
    <property type="match status" value="1"/>
</dbReference>
<dbReference type="AlphaFoldDB" id="A0A7L9U9T8"/>
<dbReference type="GO" id="GO:0006788">
    <property type="term" value="P:heme oxidation"/>
    <property type="evidence" value="ECO:0007669"/>
    <property type="project" value="InterPro"/>
</dbReference>
<keyword evidence="2" id="KW-1185">Reference proteome</keyword>
<dbReference type="CDD" id="cd19166">
    <property type="entry name" value="HemeO-bac"/>
    <property type="match status" value="1"/>
</dbReference>
<dbReference type="EMBL" id="CP062941">
    <property type="protein sequence ID" value="QOL51758.1"/>
    <property type="molecule type" value="Genomic_DNA"/>
</dbReference>
<evidence type="ECO:0000313" key="2">
    <source>
        <dbReference type="Proteomes" id="UP000593875"/>
    </source>
</evidence>
<accession>A0A7L9U9T8</accession>
<dbReference type="InterPro" id="IPR016084">
    <property type="entry name" value="Haem_Oase-like_multi-hlx"/>
</dbReference>
<dbReference type="InterPro" id="IPR016053">
    <property type="entry name" value="Haem_Oase-like"/>
</dbReference>
<proteinExistence type="predicted"/>
<organism evidence="1 2">
    <name type="scientific">Massilia litorea</name>
    <dbReference type="NCBI Taxonomy" id="2769491"/>
    <lineage>
        <taxon>Bacteria</taxon>
        <taxon>Pseudomonadati</taxon>
        <taxon>Pseudomonadota</taxon>
        <taxon>Betaproteobacteria</taxon>
        <taxon>Burkholderiales</taxon>
        <taxon>Oxalobacteraceae</taxon>
        <taxon>Telluria group</taxon>
        <taxon>Massilia</taxon>
    </lineage>
</organism>
<reference evidence="1 2" key="1">
    <citation type="submission" date="2020-10" db="EMBL/GenBank/DDBJ databases">
        <title>Genome sequencing of Massilia sp. LPB0304.</title>
        <authorList>
            <person name="Kim J."/>
        </authorList>
    </citation>
    <scope>NUCLEOTIDE SEQUENCE [LARGE SCALE GENOMIC DNA]</scope>
    <source>
        <strain evidence="1 2">LPB0304</strain>
    </source>
</reference>
<dbReference type="KEGG" id="mlir:LPB04_11195"/>
<dbReference type="Pfam" id="PF01126">
    <property type="entry name" value="Heme_oxygenase"/>
    <property type="match status" value="1"/>
</dbReference>
<protein>
    <submittedName>
        <fullName evidence="1">Biliverdin-producing heme oxygenase</fullName>
    </submittedName>
</protein>
<sequence length="200" mass="21225">MNRSPDTARESDVLAALRQSTSSRHERLDSGLPLSAPDATLADYAQHLQLLRDWLAPLEAWQHGFTDGPQGPAGLAAAPHLALIDADLAEPSLAPYAGAARAATPLWPAHASPAYRWGVAYVVEGSQLGGAVLHKRLADQLAPHPLRYLAGAGEGGPGPRWRAFMLALRAQVQGEEEVAEACSGACDAFDRILALAFERP</sequence>